<feature type="domain" description="Aminotransferase class I/classII large" evidence="6">
    <location>
        <begin position="2"/>
        <end position="111"/>
    </location>
</feature>
<accession>A0ABP1BNA7</accession>
<dbReference type="InterPro" id="IPR015424">
    <property type="entry name" value="PyrdxlP-dep_Trfase"/>
</dbReference>
<evidence type="ECO:0000313" key="7">
    <source>
        <dbReference type="EMBL" id="CAK9877275.1"/>
    </source>
</evidence>
<dbReference type="Proteomes" id="UP001497522">
    <property type="component" value="Chromosome 5"/>
</dbReference>
<comment type="subunit">
    <text evidence="2">Homodimer.</text>
</comment>
<keyword evidence="5" id="KW-0663">Pyridoxal phosphate</keyword>
<dbReference type="InterPro" id="IPR015422">
    <property type="entry name" value="PyrdxlP-dep_Trfase_small"/>
</dbReference>
<dbReference type="PANTHER" id="PTHR11879">
    <property type="entry name" value="ASPARTATE AMINOTRANSFERASE"/>
    <property type="match status" value="1"/>
</dbReference>
<dbReference type="PANTHER" id="PTHR11879:SF22">
    <property type="entry name" value="ASPARTATE AMINOTRANSFERASE, MITOCHONDRIAL"/>
    <property type="match status" value="1"/>
</dbReference>
<sequence>MYSSPPAHGALIAASILGDQDLFADWTVELKAMADRIISMRHQLYDTLKARGTPGDWTHILKQIGMFTFTGLNPEQVQFMTREYHIYMTLDGRISMAGLSTKTVPHLADAINAAVLGLHGQS</sequence>
<dbReference type="Gene3D" id="3.90.1150.10">
    <property type="entry name" value="Aspartate Aminotransferase, domain 1"/>
    <property type="match status" value="1"/>
</dbReference>
<keyword evidence="3" id="KW-0032">Aminotransferase</keyword>
<keyword evidence="8" id="KW-1185">Reference proteome</keyword>
<evidence type="ECO:0000259" key="6">
    <source>
        <dbReference type="Pfam" id="PF00155"/>
    </source>
</evidence>
<name>A0ABP1BNA7_9BRYO</name>
<dbReference type="Pfam" id="PF00155">
    <property type="entry name" value="Aminotran_1_2"/>
    <property type="match status" value="1"/>
</dbReference>
<keyword evidence="4" id="KW-0808">Transferase</keyword>
<evidence type="ECO:0000256" key="4">
    <source>
        <dbReference type="ARBA" id="ARBA00022679"/>
    </source>
</evidence>
<dbReference type="InterPro" id="IPR004839">
    <property type="entry name" value="Aminotransferase_I/II_large"/>
</dbReference>
<proteinExistence type="predicted"/>
<dbReference type="InterPro" id="IPR000796">
    <property type="entry name" value="Asp_trans"/>
</dbReference>
<organism evidence="7 8">
    <name type="scientific">Sphagnum jensenii</name>
    <dbReference type="NCBI Taxonomy" id="128206"/>
    <lineage>
        <taxon>Eukaryota</taxon>
        <taxon>Viridiplantae</taxon>
        <taxon>Streptophyta</taxon>
        <taxon>Embryophyta</taxon>
        <taxon>Bryophyta</taxon>
        <taxon>Sphagnophytina</taxon>
        <taxon>Sphagnopsida</taxon>
        <taxon>Sphagnales</taxon>
        <taxon>Sphagnaceae</taxon>
        <taxon>Sphagnum</taxon>
    </lineage>
</organism>
<protein>
    <recommendedName>
        <fullName evidence="6">Aminotransferase class I/classII large domain-containing protein</fullName>
    </recommendedName>
</protein>
<dbReference type="EMBL" id="OZ023706">
    <property type="protein sequence ID" value="CAK9877275.1"/>
    <property type="molecule type" value="Genomic_DNA"/>
</dbReference>
<evidence type="ECO:0000256" key="3">
    <source>
        <dbReference type="ARBA" id="ARBA00022576"/>
    </source>
</evidence>
<evidence type="ECO:0000256" key="1">
    <source>
        <dbReference type="ARBA" id="ARBA00001933"/>
    </source>
</evidence>
<reference evidence="7" key="1">
    <citation type="submission" date="2024-03" db="EMBL/GenBank/DDBJ databases">
        <authorList>
            <consortium name="ELIXIR-Norway"/>
            <consortium name="Elixir Norway"/>
        </authorList>
    </citation>
    <scope>NUCLEOTIDE SEQUENCE</scope>
</reference>
<evidence type="ECO:0000256" key="5">
    <source>
        <dbReference type="ARBA" id="ARBA00022898"/>
    </source>
</evidence>
<evidence type="ECO:0000256" key="2">
    <source>
        <dbReference type="ARBA" id="ARBA00011738"/>
    </source>
</evidence>
<gene>
    <name evidence="7" type="ORF">CSSPJE1EN2_LOCUS19317</name>
</gene>
<comment type="cofactor">
    <cofactor evidence="1">
        <name>pyridoxal 5'-phosphate</name>
        <dbReference type="ChEBI" id="CHEBI:597326"/>
    </cofactor>
</comment>
<dbReference type="SUPFAM" id="SSF53383">
    <property type="entry name" value="PLP-dependent transferases"/>
    <property type="match status" value="1"/>
</dbReference>
<evidence type="ECO:0000313" key="8">
    <source>
        <dbReference type="Proteomes" id="UP001497522"/>
    </source>
</evidence>